<comment type="caution">
    <text evidence="1">The sequence shown here is derived from an EMBL/GenBank/DDBJ whole genome shotgun (WGS) entry which is preliminary data.</text>
</comment>
<protein>
    <submittedName>
        <fullName evidence="1">Uncharacterized protein</fullName>
    </submittedName>
</protein>
<gene>
    <name evidence="1" type="ORF">Q9L58_005601</name>
</gene>
<evidence type="ECO:0000313" key="1">
    <source>
        <dbReference type="EMBL" id="KAL0635470.1"/>
    </source>
</evidence>
<proteinExistence type="predicted"/>
<dbReference type="Proteomes" id="UP001447188">
    <property type="component" value="Unassembled WGS sequence"/>
</dbReference>
<reference evidence="1 2" key="1">
    <citation type="submission" date="2024-02" db="EMBL/GenBank/DDBJ databases">
        <title>Discinaceae phylogenomics.</title>
        <authorList>
            <person name="Dirks A.C."/>
            <person name="James T.Y."/>
        </authorList>
    </citation>
    <scope>NUCLEOTIDE SEQUENCE [LARGE SCALE GENOMIC DNA]</scope>
    <source>
        <strain evidence="1 2">ACD0624</strain>
    </source>
</reference>
<name>A0ABR3GI27_9PEZI</name>
<accession>A0ABR3GI27</accession>
<keyword evidence="2" id="KW-1185">Reference proteome</keyword>
<organism evidence="1 2">
    <name type="scientific">Discina gigas</name>
    <dbReference type="NCBI Taxonomy" id="1032678"/>
    <lineage>
        <taxon>Eukaryota</taxon>
        <taxon>Fungi</taxon>
        <taxon>Dikarya</taxon>
        <taxon>Ascomycota</taxon>
        <taxon>Pezizomycotina</taxon>
        <taxon>Pezizomycetes</taxon>
        <taxon>Pezizales</taxon>
        <taxon>Discinaceae</taxon>
        <taxon>Discina</taxon>
    </lineage>
</organism>
<dbReference type="EMBL" id="JBBBZM010000069">
    <property type="protein sequence ID" value="KAL0635470.1"/>
    <property type="molecule type" value="Genomic_DNA"/>
</dbReference>
<sequence>MPSPNRMTSFAASTPFGSKCLLHAYNPKTRTLEVTHMSVGLHNTGWMWLSTGFDAMCEEGIIDPKISYRMLAEFATLFDGRTQWKYMSRTPNWCLYRISSTLASDKLFAVMEIRVSQRMKRLPGPKSRRESLQNQAEGWLLATGGITKAVVLINISRLKNPSTDPDVSLSVVGENDVDADTDAPTDHEDLFQSAIKVKVQIWRLDPTSGKPSISENHAFTVSSDSQYWEDGDVPPDFPVGITFLHSDIYDTPAVSKVSFFLPMIWLRDYIIDLWTLHVKLR</sequence>
<evidence type="ECO:0000313" key="2">
    <source>
        <dbReference type="Proteomes" id="UP001447188"/>
    </source>
</evidence>